<proteinExistence type="predicted"/>
<dbReference type="AlphaFoldDB" id="A0A0X8JR11"/>
<evidence type="ECO:0000259" key="1">
    <source>
        <dbReference type="Pfam" id="PF05670"/>
    </source>
</evidence>
<dbReference type="GO" id="GO:1990112">
    <property type="term" value="C:RQC complex"/>
    <property type="evidence" value="ECO:0007669"/>
    <property type="project" value="TreeGrafter"/>
</dbReference>
<name>A0A0X8JR11_9BACT</name>
<reference evidence="3" key="1">
    <citation type="submission" date="2016-02" db="EMBL/GenBank/DDBJ databases">
        <authorList>
            <person name="Holder M.E."/>
            <person name="Ajami N.J."/>
            <person name="Petrosino J.F."/>
        </authorList>
    </citation>
    <scope>NUCLEOTIDE SEQUENCE [LARGE SCALE GENOMIC DNA]</scope>
    <source>
        <strain evidence="3">DSM 12838</strain>
    </source>
</reference>
<accession>A0A0X8JR11</accession>
<dbReference type="Proteomes" id="UP000063964">
    <property type="component" value="Chromosome"/>
</dbReference>
<dbReference type="GO" id="GO:0000049">
    <property type="term" value="F:tRNA binding"/>
    <property type="evidence" value="ECO:0007669"/>
    <property type="project" value="TreeGrafter"/>
</dbReference>
<dbReference type="PANTHER" id="PTHR15239:SF6">
    <property type="entry name" value="RIBOSOME QUALITY CONTROL COMPLEX SUBUNIT NEMF"/>
    <property type="match status" value="1"/>
</dbReference>
<dbReference type="Gene3D" id="2.30.310.10">
    <property type="entry name" value="ibrinogen binding protein from staphylococcus aureus domain"/>
    <property type="match status" value="1"/>
</dbReference>
<dbReference type="KEGG" id="doa:AXF15_09615"/>
<dbReference type="GO" id="GO:0072344">
    <property type="term" value="P:rescue of stalled ribosome"/>
    <property type="evidence" value="ECO:0007669"/>
    <property type="project" value="TreeGrafter"/>
</dbReference>
<dbReference type="InterPro" id="IPR051608">
    <property type="entry name" value="RQC_Subunit_NEMF"/>
</dbReference>
<gene>
    <name evidence="2" type="ORF">AXF15_09615</name>
</gene>
<protein>
    <recommendedName>
        <fullName evidence="1">NFACT RNA-binding domain-containing protein</fullName>
    </recommendedName>
</protein>
<evidence type="ECO:0000313" key="2">
    <source>
        <dbReference type="EMBL" id="AMD93330.1"/>
    </source>
</evidence>
<keyword evidence="3" id="KW-1185">Reference proteome</keyword>
<dbReference type="STRING" id="888061.AXF15_09615"/>
<dbReference type="EMBL" id="CP014230">
    <property type="protein sequence ID" value="AMD93330.1"/>
    <property type="molecule type" value="Genomic_DNA"/>
</dbReference>
<feature type="domain" description="NFACT RNA-binding" evidence="1">
    <location>
        <begin position="365"/>
        <end position="439"/>
    </location>
</feature>
<dbReference type="PANTHER" id="PTHR15239">
    <property type="entry name" value="NUCLEAR EXPORT MEDIATOR FACTOR NEMF"/>
    <property type="match status" value="1"/>
</dbReference>
<evidence type="ECO:0000313" key="3">
    <source>
        <dbReference type="Proteomes" id="UP000063964"/>
    </source>
</evidence>
<dbReference type="GO" id="GO:0043023">
    <property type="term" value="F:ribosomal large subunit binding"/>
    <property type="evidence" value="ECO:0007669"/>
    <property type="project" value="TreeGrafter"/>
</dbReference>
<organism evidence="2 3">
    <name type="scientific">Desulfomicrobium orale DSM 12838</name>
    <dbReference type="NCBI Taxonomy" id="888061"/>
    <lineage>
        <taxon>Bacteria</taxon>
        <taxon>Pseudomonadati</taxon>
        <taxon>Thermodesulfobacteriota</taxon>
        <taxon>Desulfovibrionia</taxon>
        <taxon>Desulfovibrionales</taxon>
        <taxon>Desulfomicrobiaceae</taxon>
        <taxon>Desulfomicrobium</taxon>
    </lineage>
</organism>
<sequence length="491" mass="54126">MVDATVFRFVAREAAGKIRGARLEKVFAPFPACWTFDLGQPGFLVVHAGKPDPFLLLSSAKPENPLQPDARAMWLRKRLRGRRVLDAVSDWPGRRMALALSPGEGSWLMLSLSEPPQLTDSLPPDFGREPEIPALEEILDNPEIWKTYPHVTPPLRRRLQVISRDEGETLLQEFRDGSSRTFYAGMDGGRMCVRLWPVSGGLVFESALDAADYACTRTLADMIRARTGEDAAASRAGKRLRRALGRLEEDERRLKTMLAGREQAQWLRAGLHALPKDARLSETLVILHGGEERTVALDPALTVRENMDRLFARAAKGERGLAQVAARRKMLLDAPLEDDSPVPVTETTTLAAKTAVPARFRDIKAAVYRSSDGFLMFRGRSAKANHQLLTRAASPFDYWLHAQNGPGAHVIVKRDFPAQEVPESTIGEAAALAALASHLKMAGCGDVLLCLVKDVRTIKGAAMGMADVRKVLRTVRAVIEPGLEQKLEIKT</sequence>
<dbReference type="Pfam" id="PF05670">
    <property type="entry name" value="NFACT-R_1"/>
    <property type="match status" value="1"/>
</dbReference>
<dbReference type="InterPro" id="IPR008532">
    <property type="entry name" value="NFACT_RNA-bd"/>
</dbReference>